<keyword evidence="23" id="KW-1185">Reference proteome</keyword>
<evidence type="ECO:0000256" key="8">
    <source>
        <dbReference type="ARBA" id="ARBA00022692"/>
    </source>
</evidence>
<dbReference type="Pfam" id="PF13442">
    <property type="entry name" value="Cytochrome_CBB3"/>
    <property type="match status" value="2"/>
</dbReference>
<keyword evidence="7 17" id="KW-0679">Respiratory chain</keyword>
<proteinExistence type="predicted"/>
<keyword evidence="6 17" id="KW-0349">Heme</keyword>
<dbReference type="PANTHER" id="PTHR33751:SF13">
    <property type="entry name" value="CYTOCHROME BC1 COMPLEX CYTOCHROME C SUBUNIT"/>
    <property type="match status" value="1"/>
</dbReference>
<accession>A0A3G9IJD4</accession>
<comment type="caution">
    <text evidence="17">Lacks conserved residue(s) required for the propagation of feature annotation.</text>
</comment>
<feature type="binding site" description="covalent" evidence="18">
    <location>
        <position position="185"/>
    </location>
    <ligand>
        <name>heme c</name>
        <dbReference type="ChEBI" id="CHEBI:61717"/>
        <label>2</label>
    </ligand>
</feature>
<evidence type="ECO:0000313" key="23">
    <source>
        <dbReference type="Proteomes" id="UP000271573"/>
    </source>
</evidence>
<dbReference type="PROSITE" id="PS51318">
    <property type="entry name" value="TAT"/>
    <property type="match status" value="1"/>
</dbReference>
<reference evidence="22 23" key="1">
    <citation type="submission" date="2018-11" db="EMBL/GenBank/DDBJ databases">
        <title>Complete genome sequence of Nocardioides baekrokdamisoli strain KCTC 39748.</title>
        <authorList>
            <person name="Kang S.W."/>
            <person name="Lee K.C."/>
            <person name="Kim K.K."/>
            <person name="Kim J.S."/>
            <person name="Kim D.S."/>
            <person name="Ko S.H."/>
            <person name="Yang S.H."/>
            <person name="Shin Y.K."/>
            <person name="Lee J.S."/>
        </authorList>
    </citation>
    <scope>NUCLEOTIDE SEQUENCE [LARGE SCALE GENOMIC DNA]</scope>
    <source>
        <strain evidence="22 23">KCTC 39748</strain>
    </source>
</reference>
<evidence type="ECO:0000256" key="2">
    <source>
        <dbReference type="ARBA" id="ARBA00012951"/>
    </source>
</evidence>
<evidence type="ECO:0000256" key="5">
    <source>
        <dbReference type="ARBA" id="ARBA00022475"/>
    </source>
</evidence>
<protein>
    <recommendedName>
        <fullName evidence="3 17">Cytochrome bc1 complex cytochrome c subunit</fullName>
        <ecNumber evidence="2 17">7.1.1.8</ecNumber>
    </recommendedName>
</protein>
<feature type="transmembrane region" description="Helical" evidence="17">
    <location>
        <begin position="267"/>
        <end position="286"/>
    </location>
</feature>
<dbReference type="InterPro" id="IPR050597">
    <property type="entry name" value="Cytochrome_c_Oxidase_Subunit"/>
</dbReference>
<feature type="chain" id="PRO_5018122742" description="Cytochrome bc1 complex cytochrome c subunit" evidence="20">
    <location>
        <begin position="44"/>
        <end position="297"/>
    </location>
</feature>
<comment type="catalytic activity">
    <reaction evidence="16 17">
        <text>a quinol + 2 Fe(III)-[cytochrome c](out) = a quinone + 2 Fe(II)-[cytochrome c](out) + 2 H(+)(out)</text>
        <dbReference type="Rhea" id="RHEA:11484"/>
        <dbReference type="Rhea" id="RHEA-COMP:10350"/>
        <dbReference type="Rhea" id="RHEA-COMP:14399"/>
        <dbReference type="ChEBI" id="CHEBI:15378"/>
        <dbReference type="ChEBI" id="CHEBI:24646"/>
        <dbReference type="ChEBI" id="CHEBI:29033"/>
        <dbReference type="ChEBI" id="CHEBI:29034"/>
        <dbReference type="ChEBI" id="CHEBI:132124"/>
        <dbReference type="EC" id="7.1.1.8"/>
    </reaction>
</comment>
<evidence type="ECO:0000256" key="12">
    <source>
        <dbReference type="ARBA" id="ARBA00022982"/>
    </source>
</evidence>
<keyword evidence="20" id="KW-0732">Signal</keyword>
<feature type="binding site" description="axial binding residue" evidence="19">
    <location>
        <position position="76"/>
    </location>
    <ligand>
        <name>heme c</name>
        <dbReference type="ChEBI" id="CHEBI:61717"/>
        <label>1</label>
    </ligand>
    <ligandPart>
        <name>Fe</name>
        <dbReference type="ChEBI" id="CHEBI:18248"/>
    </ligandPart>
</feature>
<dbReference type="PROSITE" id="PS51007">
    <property type="entry name" value="CYTC"/>
    <property type="match status" value="2"/>
</dbReference>
<evidence type="ECO:0000256" key="14">
    <source>
        <dbReference type="ARBA" id="ARBA00023004"/>
    </source>
</evidence>
<dbReference type="InterPro" id="IPR006311">
    <property type="entry name" value="TAT_signal"/>
</dbReference>
<dbReference type="AlphaFoldDB" id="A0A3G9IJD4"/>
<feature type="binding site" description="covalent" evidence="18">
    <location>
        <position position="182"/>
    </location>
    <ligand>
        <name>heme c</name>
        <dbReference type="ChEBI" id="CHEBI:61717"/>
        <label>2</label>
    </ligand>
</feature>
<comment type="subcellular location">
    <subcellularLocation>
        <location evidence="1 17">Cell membrane</location>
        <topology evidence="1 17">Multi-pass membrane protein</topology>
    </subcellularLocation>
</comment>
<dbReference type="KEGG" id="nbe:Back2_25690"/>
<name>A0A3G9IJD4_9ACTN</name>
<evidence type="ECO:0000256" key="9">
    <source>
        <dbReference type="ARBA" id="ARBA00022723"/>
    </source>
</evidence>
<dbReference type="EC" id="7.1.1.8" evidence="2 17"/>
<keyword evidence="13 17" id="KW-1133">Transmembrane helix</keyword>
<dbReference type="EMBL" id="AP019307">
    <property type="protein sequence ID" value="BBH18282.1"/>
    <property type="molecule type" value="Genomic_DNA"/>
</dbReference>
<dbReference type="InterPro" id="IPR009056">
    <property type="entry name" value="Cyt_c-like_dom"/>
</dbReference>
<dbReference type="GO" id="GO:0020037">
    <property type="term" value="F:heme binding"/>
    <property type="evidence" value="ECO:0007669"/>
    <property type="project" value="UniProtKB-UniRule"/>
</dbReference>
<feature type="domain" description="Cytochrome c" evidence="21">
    <location>
        <begin position="59"/>
        <end position="145"/>
    </location>
</feature>
<evidence type="ECO:0000256" key="18">
    <source>
        <dbReference type="PIRSR" id="PIRSR000007-50"/>
    </source>
</evidence>
<feature type="domain" description="Cytochrome c" evidence="21">
    <location>
        <begin position="169"/>
        <end position="247"/>
    </location>
</feature>
<evidence type="ECO:0000256" key="3">
    <source>
        <dbReference type="ARBA" id="ARBA00017819"/>
    </source>
</evidence>
<keyword evidence="9 17" id="KW-0479">Metal-binding</keyword>
<keyword evidence="22" id="KW-0456">Lyase</keyword>
<evidence type="ECO:0000256" key="7">
    <source>
        <dbReference type="ARBA" id="ARBA00022660"/>
    </source>
</evidence>
<keyword evidence="8 17" id="KW-0812">Transmembrane</keyword>
<organism evidence="22 23">
    <name type="scientific">Nocardioides baekrokdamisoli</name>
    <dbReference type="NCBI Taxonomy" id="1804624"/>
    <lineage>
        <taxon>Bacteria</taxon>
        <taxon>Bacillati</taxon>
        <taxon>Actinomycetota</taxon>
        <taxon>Actinomycetes</taxon>
        <taxon>Propionibacteriales</taxon>
        <taxon>Nocardioidaceae</taxon>
        <taxon>Nocardioides</taxon>
    </lineage>
</organism>
<dbReference type="GO" id="GO:0016829">
    <property type="term" value="F:lyase activity"/>
    <property type="evidence" value="ECO:0007669"/>
    <property type="project" value="UniProtKB-KW"/>
</dbReference>
<comment type="PTM">
    <text evidence="18">Binds 2 heme c groups covalently per subunit.</text>
</comment>
<feature type="binding site" description="axial binding residue" evidence="19">
    <location>
        <position position="186"/>
    </location>
    <ligand>
        <name>heme c</name>
        <dbReference type="ChEBI" id="CHEBI:61717"/>
        <label>2</label>
    </ligand>
    <ligandPart>
        <name>Fe</name>
        <dbReference type="ChEBI" id="CHEBI:18248"/>
    </ligandPart>
</feature>
<keyword evidence="12 17" id="KW-0249">Electron transport</keyword>
<dbReference type="InterPro" id="IPR036909">
    <property type="entry name" value="Cyt_c-like_dom_sf"/>
</dbReference>
<evidence type="ECO:0000256" key="16">
    <source>
        <dbReference type="ARBA" id="ARBA00029351"/>
    </source>
</evidence>
<keyword evidence="15 17" id="KW-0472">Membrane</keyword>
<dbReference type="Proteomes" id="UP000271573">
    <property type="component" value="Chromosome"/>
</dbReference>
<evidence type="ECO:0000256" key="1">
    <source>
        <dbReference type="ARBA" id="ARBA00004651"/>
    </source>
</evidence>
<dbReference type="PANTHER" id="PTHR33751">
    <property type="entry name" value="CBB3-TYPE CYTOCHROME C OXIDASE SUBUNIT FIXP"/>
    <property type="match status" value="1"/>
</dbReference>
<feature type="binding site" description="covalent" evidence="18">
    <location>
        <position position="72"/>
    </location>
    <ligand>
        <name>heme c</name>
        <dbReference type="ChEBI" id="CHEBI:61717"/>
        <label>1</label>
    </ligand>
</feature>
<sequence length="297" mass="30866">MSRLNKHSPLHSVIGRISQFRRRRFTGALLLLVSLLFTGAAYAAIAPSANADNGTSAADQIAQGKALFLVSCSFCHGQNGEGVTTTDGKNIGPSLVGTGAAAADFQVRTGRMPLQQSGPQGAYHKRVVFSDTEIKALAAYVASFGAGPAIPSDAAVNAENSWSTDQKDAMIQLGGKVFLTNCTACHNFTGAGGAMPNGAIAPNILNDDTRTIMEALLTGPGPMPNFSDGNLSLKEKQAVAAFVHAQRDQTNYGGSDLLSAGPVAEGLMAWTIGIGSMVGFAIWIAAHTTRTNKKKDA</sequence>
<evidence type="ECO:0000256" key="6">
    <source>
        <dbReference type="ARBA" id="ARBA00022617"/>
    </source>
</evidence>
<evidence type="ECO:0000256" key="19">
    <source>
        <dbReference type="PIRSR" id="PIRSR000007-51"/>
    </source>
</evidence>
<evidence type="ECO:0000259" key="21">
    <source>
        <dbReference type="PROSITE" id="PS51007"/>
    </source>
</evidence>
<keyword evidence="5 17" id="KW-1003">Cell membrane</keyword>
<keyword evidence="11 17" id="KW-1278">Translocase</keyword>
<comment type="subunit">
    <text evidence="17">The cytochrome bc1 complex is composed of a cytochrome b (QcrB), the Rieske iron-sulfur protein (QcrA) and a diheme cytochrome c (QcrC) subunit.</text>
</comment>
<keyword evidence="14 17" id="KW-0408">Iron</keyword>
<dbReference type="SUPFAM" id="SSF46626">
    <property type="entry name" value="Cytochrome c"/>
    <property type="match status" value="2"/>
</dbReference>
<dbReference type="GO" id="GO:0005886">
    <property type="term" value="C:plasma membrane"/>
    <property type="evidence" value="ECO:0007669"/>
    <property type="project" value="UniProtKB-SubCell"/>
</dbReference>
<evidence type="ECO:0000256" key="13">
    <source>
        <dbReference type="ARBA" id="ARBA00022989"/>
    </source>
</evidence>
<evidence type="ECO:0000256" key="20">
    <source>
        <dbReference type="SAM" id="SignalP"/>
    </source>
</evidence>
<evidence type="ECO:0000256" key="15">
    <source>
        <dbReference type="ARBA" id="ARBA00023136"/>
    </source>
</evidence>
<evidence type="ECO:0000256" key="10">
    <source>
        <dbReference type="ARBA" id="ARBA00022737"/>
    </source>
</evidence>
<keyword evidence="4 17" id="KW-0813">Transport</keyword>
<dbReference type="PIRSF" id="PIRSF000007">
    <property type="entry name" value="Ubiq_cycred_cyc"/>
    <property type="match status" value="1"/>
</dbReference>
<dbReference type="RefSeq" id="WP_231998732.1">
    <property type="nucleotide sequence ID" value="NZ_AP019307.1"/>
</dbReference>
<evidence type="ECO:0000256" key="11">
    <source>
        <dbReference type="ARBA" id="ARBA00022967"/>
    </source>
</evidence>
<gene>
    <name evidence="22" type="ORF">Back2_25690</name>
</gene>
<dbReference type="GO" id="GO:0008121">
    <property type="term" value="F:quinol-cytochrome-c reductase activity"/>
    <property type="evidence" value="ECO:0007669"/>
    <property type="project" value="UniProtKB-UniRule"/>
</dbReference>
<keyword evidence="10" id="KW-0677">Repeat</keyword>
<evidence type="ECO:0000256" key="17">
    <source>
        <dbReference type="PIRNR" id="PIRNR000007"/>
    </source>
</evidence>
<dbReference type="InterPro" id="IPR009152">
    <property type="entry name" value="bc1_cytC-su"/>
</dbReference>
<dbReference type="GO" id="GO:0005506">
    <property type="term" value="F:iron ion binding"/>
    <property type="evidence" value="ECO:0007669"/>
    <property type="project" value="UniProtKB-UniRule"/>
</dbReference>
<evidence type="ECO:0000313" key="22">
    <source>
        <dbReference type="EMBL" id="BBH18282.1"/>
    </source>
</evidence>
<evidence type="ECO:0000256" key="4">
    <source>
        <dbReference type="ARBA" id="ARBA00022448"/>
    </source>
</evidence>
<feature type="signal peptide" evidence="20">
    <location>
        <begin position="1"/>
        <end position="43"/>
    </location>
</feature>
<feature type="binding site" description="covalent" evidence="18">
    <location>
        <position position="75"/>
    </location>
    <ligand>
        <name>heme c</name>
        <dbReference type="ChEBI" id="CHEBI:61717"/>
        <label>1</label>
    </ligand>
</feature>
<dbReference type="Gene3D" id="1.10.760.10">
    <property type="entry name" value="Cytochrome c-like domain"/>
    <property type="match status" value="2"/>
</dbReference>